<dbReference type="EMBL" id="JAAIUW010000002">
    <property type="protein sequence ID" value="KAF7840970.1"/>
    <property type="molecule type" value="Genomic_DNA"/>
</dbReference>
<comment type="caution">
    <text evidence="1">The sequence shown here is derived from an EMBL/GenBank/DDBJ whole genome shotgun (WGS) entry which is preliminary data.</text>
</comment>
<organism evidence="1 2">
    <name type="scientific">Senna tora</name>
    <dbReference type="NCBI Taxonomy" id="362788"/>
    <lineage>
        <taxon>Eukaryota</taxon>
        <taxon>Viridiplantae</taxon>
        <taxon>Streptophyta</taxon>
        <taxon>Embryophyta</taxon>
        <taxon>Tracheophyta</taxon>
        <taxon>Spermatophyta</taxon>
        <taxon>Magnoliopsida</taxon>
        <taxon>eudicotyledons</taxon>
        <taxon>Gunneridae</taxon>
        <taxon>Pentapetalae</taxon>
        <taxon>rosids</taxon>
        <taxon>fabids</taxon>
        <taxon>Fabales</taxon>
        <taxon>Fabaceae</taxon>
        <taxon>Caesalpinioideae</taxon>
        <taxon>Cassia clade</taxon>
        <taxon>Senna</taxon>
    </lineage>
</organism>
<name>A0A834X9Z4_9FABA</name>
<gene>
    <name evidence="1" type="ORF">G2W53_003268</name>
</gene>
<evidence type="ECO:0000313" key="1">
    <source>
        <dbReference type="EMBL" id="KAF7840970.1"/>
    </source>
</evidence>
<dbReference type="Proteomes" id="UP000634136">
    <property type="component" value="Unassembled WGS sequence"/>
</dbReference>
<sequence>MECWTVHDRRKYPWEIIAFTIYKMRSSVRSKKSLELQSDLKVHCHTRQFSADVGGRNRGDV</sequence>
<keyword evidence="2" id="KW-1185">Reference proteome</keyword>
<accession>A0A834X9Z4</accession>
<dbReference type="GO" id="GO:0016779">
    <property type="term" value="F:nucleotidyltransferase activity"/>
    <property type="evidence" value="ECO:0007669"/>
    <property type="project" value="UniProtKB-KW"/>
</dbReference>
<reference evidence="1" key="1">
    <citation type="submission" date="2020-09" db="EMBL/GenBank/DDBJ databases">
        <title>Genome-Enabled Discovery of Anthraquinone Biosynthesis in Senna tora.</title>
        <authorList>
            <person name="Kang S.-H."/>
            <person name="Pandey R.P."/>
            <person name="Lee C.-M."/>
            <person name="Sim J.-S."/>
            <person name="Jeong J.-T."/>
            <person name="Choi B.-S."/>
            <person name="Jung M."/>
            <person name="Ginzburg D."/>
            <person name="Zhao K."/>
            <person name="Won S.Y."/>
            <person name="Oh T.-J."/>
            <person name="Yu Y."/>
            <person name="Kim N.-H."/>
            <person name="Lee O.R."/>
            <person name="Lee T.-H."/>
            <person name="Bashyal P."/>
            <person name="Kim T.-S."/>
            <person name="Lee W.-H."/>
            <person name="Kawkins C."/>
            <person name="Kim C.-K."/>
            <person name="Kim J.S."/>
            <person name="Ahn B.O."/>
            <person name="Rhee S.Y."/>
            <person name="Sohng J.K."/>
        </authorList>
    </citation>
    <scope>NUCLEOTIDE SEQUENCE</scope>
    <source>
        <tissue evidence="1">Leaf</tissue>
    </source>
</reference>
<proteinExistence type="predicted"/>
<evidence type="ECO:0000313" key="2">
    <source>
        <dbReference type="Proteomes" id="UP000634136"/>
    </source>
</evidence>
<protein>
    <submittedName>
        <fullName evidence="1">Glucose-1-phosphate adenylyltransferase large subunit 1</fullName>
    </submittedName>
</protein>
<keyword evidence="1" id="KW-0808">Transferase</keyword>
<dbReference type="AlphaFoldDB" id="A0A834X9Z4"/>
<keyword evidence="1" id="KW-0548">Nucleotidyltransferase</keyword>